<comment type="caution">
    <text evidence="1">The sequence shown here is derived from an EMBL/GenBank/DDBJ whole genome shotgun (WGS) entry which is preliminary data.</text>
</comment>
<accession>A0AAW5LHZ7</accession>
<evidence type="ECO:0000313" key="1">
    <source>
        <dbReference type="EMBL" id="MCQ9305067.1"/>
    </source>
</evidence>
<dbReference type="Proteomes" id="UP001204068">
    <property type="component" value="Unassembled WGS sequence"/>
</dbReference>
<proteinExistence type="predicted"/>
<evidence type="ECO:0000313" key="2">
    <source>
        <dbReference type="Proteomes" id="UP001204068"/>
    </source>
</evidence>
<dbReference type="AlphaFoldDB" id="A0AAW5LHZ7"/>
<reference evidence="1" key="1">
    <citation type="submission" date="2022-07" db="EMBL/GenBank/DDBJ databases">
        <title>Bacterial species isolated from the porcine tonsil microbiota.</title>
        <authorList>
            <person name="Oliveira I.M.F."/>
        </authorList>
    </citation>
    <scope>NUCLEOTIDE SEQUENCE</scope>
    <source>
        <strain evidence="1">8QC2O2</strain>
    </source>
</reference>
<dbReference type="EMBL" id="JANILD010000012">
    <property type="protein sequence ID" value="MCQ9305067.1"/>
    <property type="molecule type" value="Genomic_DNA"/>
</dbReference>
<protein>
    <submittedName>
        <fullName evidence="1">Uncharacterized protein</fullName>
    </submittedName>
</protein>
<dbReference type="RefSeq" id="WP_208183041.1">
    <property type="nucleotide sequence ID" value="NZ_JAGEVP010000023.1"/>
</dbReference>
<name>A0AAW5LHZ7_MAMSC</name>
<organism evidence="1 2">
    <name type="scientific">Mammaliicoccus sciuri</name>
    <name type="common">Staphylococcus sciuri</name>
    <dbReference type="NCBI Taxonomy" id="1296"/>
    <lineage>
        <taxon>Bacteria</taxon>
        <taxon>Bacillati</taxon>
        <taxon>Bacillota</taxon>
        <taxon>Bacilli</taxon>
        <taxon>Bacillales</taxon>
        <taxon>Staphylococcaceae</taxon>
        <taxon>Mammaliicoccus</taxon>
    </lineage>
</organism>
<sequence length="95" mass="11422">MEKLNNPKVKFVSLKRFNQHYGINIKFEHEFHELFEELEKTDLHCGYIAHNWEQIEYARLVVEAVVNIEDRLYFAVRNLDIMNVDFSKVNLNHEG</sequence>
<gene>
    <name evidence="1" type="ORF">NQ032_15790</name>
</gene>